<dbReference type="EMBL" id="AE015927">
    <property type="protein sequence ID" value="AAO36433.1"/>
    <property type="molecule type" value="Genomic_DNA"/>
</dbReference>
<dbReference type="InterPro" id="IPR002686">
    <property type="entry name" value="Transposase_17"/>
</dbReference>
<protein>
    <submittedName>
        <fullName evidence="2">Putative transposase</fullName>
    </submittedName>
</protein>
<dbReference type="GO" id="GO:0006313">
    <property type="term" value="P:DNA transposition"/>
    <property type="evidence" value="ECO:0007669"/>
    <property type="project" value="InterPro"/>
</dbReference>
<evidence type="ECO:0000313" key="3">
    <source>
        <dbReference type="Proteomes" id="UP000001412"/>
    </source>
</evidence>
<organism evidence="2 3">
    <name type="scientific">Clostridium tetani (strain Massachusetts / E88)</name>
    <dbReference type="NCBI Taxonomy" id="212717"/>
    <lineage>
        <taxon>Bacteria</taxon>
        <taxon>Bacillati</taxon>
        <taxon>Bacillota</taxon>
        <taxon>Clostridia</taxon>
        <taxon>Eubacteriales</taxon>
        <taxon>Clostridiaceae</taxon>
        <taxon>Clostridium</taxon>
    </lineage>
</organism>
<dbReference type="GO" id="GO:0003677">
    <property type="term" value="F:DNA binding"/>
    <property type="evidence" value="ECO:0007669"/>
    <property type="project" value="InterPro"/>
</dbReference>
<sequence length="189" mass="21988">MLYYANPVEFIVCTSKIQPVYLGISAIASTNLSLYRRKEIYGEKKKEIGKILRMLCEWKGVEIIEANACKDHIYMLVSILQEDIEYEQIILKEYVDPFTRAMTCFIPQLVYFCQKKYNKIMEVLCVDYITTKEAGKNWGITDRMVVYHCSAGRIKGAKKMGNTWLVPVDAERPADRRYRSSKVKDGENR</sequence>
<dbReference type="GO" id="GO:0004803">
    <property type="term" value="F:transposase activity"/>
    <property type="evidence" value="ECO:0007669"/>
    <property type="project" value="InterPro"/>
</dbReference>
<keyword evidence="3" id="KW-1185">Reference proteome</keyword>
<accession>Q893A9</accession>
<dbReference type="SUPFAM" id="SSF143422">
    <property type="entry name" value="Transposase IS200-like"/>
    <property type="match status" value="1"/>
</dbReference>
<dbReference type="KEGG" id="ctc:CTC_01921"/>
<dbReference type="Pfam" id="PF01797">
    <property type="entry name" value="Y1_Tnp"/>
    <property type="match status" value="1"/>
</dbReference>
<dbReference type="Gene3D" id="3.30.70.1290">
    <property type="entry name" value="Transposase IS200-like"/>
    <property type="match status" value="1"/>
</dbReference>
<gene>
    <name evidence="2" type="ordered locus">CTC_01921</name>
</gene>
<proteinExistence type="predicted"/>
<evidence type="ECO:0000313" key="2">
    <source>
        <dbReference type="EMBL" id="AAO36433.1"/>
    </source>
</evidence>
<feature type="domain" description="Transposase IS200-like" evidence="1">
    <location>
        <begin position="35"/>
        <end position="80"/>
    </location>
</feature>
<reference evidence="2 3" key="1">
    <citation type="journal article" date="2003" name="Proc. Natl. Acad. Sci. U.S.A.">
        <title>The genome sequence of Clostridium tetani, the causative agent of tetanus disease.</title>
        <authorList>
            <person name="Brueggemann H."/>
            <person name="Baumer S."/>
            <person name="Fricke W.F."/>
            <person name="Wiezer A."/>
            <person name="Liesegang H."/>
            <person name="Decker I."/>
            <person name="Herzberg C."/>
            <person name="Martinez-Arias R."/>
            <person name="Merkl R."/>
            <person name="Henne A."/>
            <person name="Gottschalk G."/>
        </authorList>
    </citation>
    <scope>NUCLEOTIDE SEQUENCE [LARGE SCALE GENOMIC DNA]</scope>
    <source>
        <strain evidence="3">Massachusetts / E88</strain>
    </source>
</reference>
<evidence type="ECO:0000259" key="1">
    <source>
        <dbReference type="Pfam" id="PF01797"/>
    </source>
</evidence>
<dbReference type="Proteomes" id="UP000001412">
    <property type="component" value="Chromosome"/>
</dbReference>
<dbReference type="STRING" id="212717.CTC_01921"/>
<name>Q893A9_CLOTE</name>
<dbReference type="InterPro" id="IPR036515">
    <property type="entry name" value="Transposase_17_sf"/>
</dbReference>
<dbReference type="HOGENOM" id="CLU_1432306_0_0_9"/>
<dbReference type="AlphaFoldDB" id="Q893A9"/>